<evidence type="ECO:0000256" key="1">
    <source>
        <dbReference type="SAM" id="Phobius"/>
    </source>
</evidence>
<protein>
    <submittedName>
        <fullName evidence="2">Uncharacterized protein</fullName>
    </submittedName>
</protein>
<name>A0A840RIZ6_9NEIS</name>
<reference evidence="2 3" key="1">
    <citation type="submission" date="2020-08" db="EMBL/GenBank/DDBJ databases">
        <title>Genomic Encyclopedia of Type Strains, Phase IV (KMG-IV): sequencing the most valuable type-strain genomes for metagenomic binning, comparative biology and taxonomic classification.</title>
        <authorList>
            <person name="Goeker M."/>
        </authorList>
    </citation>
    <scope>NUCLEOTIDE SEQUENCE [LARGE SCALE GENOMIC DNA]</scope>
    <source>
        <strain evidence="2 3">DSM 18233</strain>
    </source>
</reference>
<dbReference type="Proteomes" id="UP000543030">
    <property type="component" value="Unassembled WGS sequence"/>
</dbReference>
<dbReference type="EMBL" id="JACHHN010000010">
    <property type="protein sequence ID" value="MBB5193285.1"/>
    <property type="molecule type" value="Genomic_DNA"/>
</dbReference>
<dbReference type="AlphaFoldDB" id="A0A840RIZ6"/>
<dbReference type="RefSeq" id="WP_281386227.1">
    <property type="nucleotide sequence ID" value="NZ_JACHHN010000010.1"/>
</dbReference>
<proteinExistence type="predicted"/>
<evidence type="ECO:0000313" key="2">
    <source>
        <dbReference type="EMBL" id="MBB5193285.1"/>
    </source>
</evidence>
<keyword evidence="3" id="KW-1185">Reference proteome</keyword>
<gene>
    <name evidence="2" type="ORF">HNQ50_004039</name>
</gene>
<sequence length="44" mass="5008">MDKQRRRQALLWLGIAAWVGISVAVLVKDEIKNMIPGGWCRSIK</sequence>
<accession>A0A840RIZ6</accession>
<evidence type="ECO:0000313" key="3">
    <source>
        <dbReference type="Proteomes" id="UP000543030"/>
    </source>
</evidence>
<keyword evidence="1" id="KW-0472">Membrane</keyword>
<organism evidence="2 3">
    <name type="scientific">Silvimonas terrae</name>
    <dbReference type="NCBI Taxonomy" id="300266"/>
    <lineage>
        <taxon>Bacteria</taxon>
        <taxon>Pseudomonadati</taxon>
        <taxon>Pseudomonadota</taxon>
        <taxon>Betaproteobacteria</taxon>
        <taxon>Neisseriales</taxon>
        <taxon>Chitinibacteraceae</taxon>
        <taxon>Silvimonas</taxon>
    </lineage>
</organism>
<comment type="caution">
    <text evidence="2">The sequence shown here is derived from an EMBL/GenBank/DDBJ whole genome shotgun (WGS) entry which is preliminary data.</text>
</comment>
<keyword evidence="1" id="KW-1133">Transmembrane helix</keyword>
<feature type="transmembrane region" description="Helical" evidence="1">
    <location>
        <begin position="9"/>
        <end position="27"/>
    </location>
</feature>
<keyword evidence="1" id="KW-0812">Transmembrane</keyword>